<dbReference type="HOGENOM" id="CLU_069356_40_2_5"/>
<feature type="DNA-binding region" description="H-T-H motif" evidence="4">
    <location>
        <begin position="40"/>
        <end position="59"/>
    </location>
</feature>
<protein>
    <recommendedName>
        <fullName evidence="5">HTH tetR-type domain-containing protein</fullName>
    </recommendedName>
</protein>
<organism evidence="6 7">
    <name type="scientific">Afipia clevelandensis ATCC 49720</name>
    <dbReference type="NCBI Taxonomy" id="883079"/>
    <lineage>
        <taxon>Bacteria</taxon>
        <taxon>Pseudomonadati</taxon>
        <taxon>Pseudomonadota</taxon>
        <taxon>Alphaproteobacteria</taxon>
        <taxon>Hyphomicrobiales</taxon>
        <taxon>Nitrobacteraceae</taxon>
        <taxon>Afipia</taxon>
    </lineage>
</organism>
<dbReference type="SUPFAM" id="SSF46689">
    <property type="entry name" value="Homeodomain-like"/>
    <property type="match status" value="1"/>
</dbReference>
<dbReference type="Gene3D" id="1.10.357.10">
    <property type="entry name" value="Tetracycline Repressor, domain 2"/>
    <property type="match status" value="1"/>
</dbReference>
<dbReference type="Pfam" id="PF00440">
    <property type="entry name" value="TetR_N"/>
    <property type="match status" value="1"/>
</dbReference>
<comment type="caution">
    <text evidence="6">The sequence shown here is derived from an EMBL/GenBank/DDBJ whole genome shotgun (WGS) entry which is preliminary data.</text>
</comment>
<keyword evidence="1" id="KW-0805">Transcription regulation</keyword>
<name>K8PCG5_9BRAD</name>
<sequence>MVKSGDEAEKRKAAVIDFKKGLIREAAKRVFVETGLHGASVREIAKQAGSTTGAIYAQYTSKEDVYADILRESLTYMANAVEKAAQEAPRGQKGAAALRAWYVYFRDRPAEFDLGFYLYGGAKPDGVGKDLNQELNLRLKLVYAAVANGLEADGLASASDKHEKSVAGASWMFGILLMLKTGRLKILRLSPEWMVEECLATFYRGVE</sequence>
<keyword evidence="7" id="KW-1185">Reference proteome</keyword>
<dbReference type="EMBL" id="AGWY01000008">
    <property type="protein sequence ID" value="EKS36043.1"/>
    <property type="molecule type" value="Genomic_DNA"/>
</dbReference>
<dbReference type="InterPro" id="IPR050109">
    <property type="entry name" value="HTH-type_TetR-like_transc_reg"/>
</dbReference>
<dbReference type="Proteomes" id="UP000001095">
    <property type="component" value="Unassembled WGS sequence"/>
</dbReference>
<dbReference type="PANTHER" id="PTHR30055:SF234">
    <property type="entry name" value="HTH-TYPE TRANSCRIPTIONAL REGULATOR BETI"/>
    <property type="match status" value="1"/>
</dbReference>
<accession>K8PCG5</accession>
<dbReference type="PRINTS" id="PR00455">
    <property type="entry name" value="HTHTETR"/>
</dbReference>
<dbReference type="AlphaFoldDB" id="K8PCG5"/>
<evidence type="ECO:0000256" key="2">
    <source>
        <dbReference type="ARBA" id="ARBA00023125"/>
    </source>
</evidence>
<evidence type="ECO:0000313" key="7">
    <source>
        <dbReference type="Proteomes" id="UP000001095"/>
    </source>
</evidence>
<dbReference type="PANTHER" id="PTHR30055">
    <property type="entry name" value="HTH-TYPE TRANSCRIPTIONAL REGULATOR RUTR"/>
    <property type="match status" value="1"/>
</dbReference>
<evidence type="ECO:0000256" key="3">
    <source>
        <dbReference type="ARBA" id="ARBA00023163"/>
    </source>
</evidence>
<dbReference type="InterPro" id="IPR001647">
    <property type="entry name" value="HTH_TetR"/>
</dbReference>
<keyword evidence="3" id="KW-0804">Transcription</keyword>
<gene>
    <name evidence="6" type="ORF">HMPREF9696_02255</name>
</gene>
<evidence type="ECO:0000313" key="6">
    <source>
        <dbReference type="EMBL" id="EKS36043.1"/>
    </source>
</evidence>
<dbReference type="InterPro" id="IPR009057">
    <property type="entry name" value="Homeodomain-like_sf"/>
</dbReference>
<evidence type="ECO:0000256" key="4">
    <source>
        <dbReference type="PROSITE-ProRule" id="PRU00335"/>
    </source>
</evidence>
<dbReference type="GO" id="GO:0000976">
    <property type="term" value="F:transcription cis-regulatory region binding"/>
    <property type="evidence" value="ECO:0007669"/>
    <property type="project" value="TreeGrafter"/>
</dbReference>
<evidence type="ECO:0000256" key="1">
    <source>
        <dbReference type="ARBA" id="ARBA00023015"/>
    </source>
</evidence>
<dbReference type="PROSITE" id="PS50977">
    <property type="entry name" value="HTH_TETR_2"/>
    <property type="match status" value="1"/>
</dbReference>
<feature type="domain" description="HTH tetR-type" evidence="5">
    <location>
        <begin position="17"/>
        <end position="77"/>
    </location>
</feature>
<dbReference type="GO" id="GO:0003700">
    <property type="term" value="F:DNA-binding transcription factor activity"/>
    <property type="evidence" value="ECO:0007669"/>
    <property type="project" value="TreeGrafter"/>
</dbReference>
<evidence type="ECO:0000259" key="5">
    <source>
        <dbReference type="PROSITE" id="PS50977"/>
    </source>
</evidence>
<keyword evidence="2 4" id="KW-0238">DNA-binding</keyword>
<proteinExistence type="predicted"/>
<reference evidence="6 7" key="1">
    <citation type="submission" date="2012-04" db="EMBL/GenBank/DDBJ databases">
        <title>The Genome Sequence of Afipia clevelandensis ATCC 49720.</title>
        <authorList>
            <consortium name="The Broad Institute Genome Sequencing Platform"/>
            <person name="Earl A."/>
            <person name="Ward D."/>
            <person name="Feldgarden M."/>
            <person name="Gevers D."/>
            <person name="Huys G."/>
            <person name="Walker B."/>
            <person name="Young S.K."/>
            <person name="Zeng Q."/>
            <person name="Gargeya S."/>
            <person name="Fitzgerald M."/>
            <person name="Haas B."/>
            <person name="Abouelleil A."/>
            <person name="Alvarado L."/>
            <person name="Arachchi H.M."/>
            <person name="Berlin A."/>
            <person name="Chapman S.B."/>
            <person name="Goldberg J."/>
            <person name="Griggs A."/>
            <person name="Gujja S."/>
            <person name="Hansen M."/>
            <person name="Howarth C."/>
            <person name="Imamovic A."/>
            <person name="Larimer J."/>
            <person name="McCowen C."/>
            <person name="Montmayeur A."/>
            <person name="Murphy C."/>
            <person name="Neiman D."/>
            <person name="Pearson M."/>
            <person name="Priest M."/>
            <person name="Roberts A."/>
            <person name="Saif S."/>
            <person name="Shea T."/>
            <person name="Sisk P."/>
            <person name="Sykes S."/>
            <person name="Wortman J."/>
            <person name="Nusbaum C."/>
            <person name="Birren B."/>
        </authorList>
    </citation>
    <scope>NUCLEOTIDE SEQUENCE [LARGE SCALE GENOMIC DNA]</scope>
    <source>
        <strain evidence="6 7">ATCC 49720</strain>
    </source>
</reference>